<dbReference type="OrthoDB" id="5971471at2759"/>
<organism evidence="1 2">
    <name type="scientific">Trichinella nelsoni</name>
    <dbReference type="NCBI Taxonomy" id="6336"/>
    <lineage>
        <taxon>Eukaryota</taxon>
        <taxon>Metazoa</taxon>
        <taxon>Ecdysozoa</taxon>
        <taxon>Nematoda</taxon>
        <taxon>Enoplea</taxon>
        <taxon>Dorylaimia</taxon>
        <taxon>Trichinellida</taxon>
        <taxon>Trichinellidae</taxon>
        <taxon>Trichinella</taxon>
    </lineage>
</organism>
<comment type="caution">
    <text evidence="1">The sequence shown here is derived from an EMBL/GenBank/DDBJ whole genome shotgun (WGS) entry which is preliminary data.</text>
</comment>
<evidence type="ECO:0000313" key="2">
    <source>
        <dbReference type="Proteomes" id="UP000054630"/>
    </source>
</evidence>
<sequence>MTDDSLPIWNVHNVNIQTNNHLEGYSIILKKNKA</sequence>
<reference evidence="1 2" key="1">
    <citation type="submission" date="2015-01" db="EMBL/GenBank/DDBJ databases">
        <title>Evolution of Trichinella species and genotypes.</title>
        <authorList>
            <person name="Korhonen P.K."/>
            <person name="Edoardo P."/>
            <person name="Giuseppe L.R."/>
            <person name="Gasser R.B."/>
        </authorList>
    </citation>
    <scope>NUCLEOTIDE SEQUENCE [LARGE SCALE GENOMIC DNA]</scope>
    <source>
        <strain evidence="1">ISS37</strain>
    </source>
</reference>
<dbReference type="EMBL" id="JYDL01002062">
    <property type="protein sequence ID" value="KRX11499.1"/>
    <property type="molecule type" value="Genomic_DNA"/>
</dbReference>
<dbReference type="AlphaFoldDB" id="A0A0V0RAJ3"/>
<evidence type="ECO:0000313" key="1">
    <source>
        <dbReference type="EMBL" id="KRX11499.1"/>
    </source>
</evidence>
<gene>
    <name evidence="1" type="ORF">T07_2753</name>
</gene>
<keyword evidence="2" id="KW-1185">Reference proteome</keyword>
<proteinExistence type="predicted"/>
<accession>A0A0V0RAJ3</accession>
<dbReference type="Proteomes" id="UP000054630">
    <property type="component" value="Unassembled WGS sequence"/>
</dbReference>
<name>A0A0V0RAJ3_9BILA</name>
<protein>
    <submittedName>
        <fullName evidence="1">Uncharacterized protein</fullName>
    </submittedName>
</protein>